<dbReference type="RefSeq" id="WP_264505737.1">
    <property type="nucleotide sequence ID" value="NZ_JAPDFL010000001.1"/>
</dbReference>
<keyword evidence="2 7" id="KW-0540">Nuclease</keyword>
<keyword evidence="7" id="KW-0690">Ribosome biogenesis</keyword>
<evidence type="ECO:0000256" key="7">
    <source>
        <dbReference type="HAMAP-Rule" id="MF_00009"/>
    </source>
</evidence>
<keyword evidence="7" id="KW-0698">rRNA processing</keyword>
<dbReference type="Proteomes" id="UP001208938">
    <property type="component" value="Unassembled WGS sequence"/>
</dbReference>
<proteinExistence type="inferred from homology"/>
<protein>
    <recommendedName>
        <fullName evidence="7">Endoribonuclease YbeY</fullName>
        <ecNumber evidence="7">3.1.-.-</ecNumber>
    </recommendedName>
</protein>
<keyword evidence="6 7" id="KW-0862">Zinc</keyword>
<dbReference type="HAMAP" id="MF_00009">
    <property type="entry name" value="Endoribonucl_YbeY"/>
    <property type="match status" value="1"/>
</dbReference>
<comment type="similarity">
    <text evidence="1 7">Belongs to the endoribonuclease YbeY family.</text>
</comment>
<keyword evidence="4 7" id="KW-0255">Endonuclease</keyword>
<dbReference type="PANTHER" id="PTHR46986">
    <property type="entry name" value="ENDORIBONUCLEASE YBEY, CHLOROPLASTIC"/>
    <property type="match status" value="1"/>
</dbReference>
<keyword evidence="5 7" id="KW-0378">Hydrolase</keyword>
<dbReference type="InterPro" id="IPR023091">
    <property type="entry name" value="MetalPrtase_cat_dom_sf_prd"/>
</dbReference>
<accession>A0ABT3GYZ9</accession>
<feature type="binding site" evidence="7">
    <location>
        <position position="139"/>
    </location>
    <ligand>
        <name>Zn(2+)</name>
        <dbReference type="ChEBI" id="CHEBI:29105"/>
        <note>catalytic</note>
    </ligand>
</feature>
<organism evidence="9 10">
    <name type="scientific">Pararhodobacter zhoushanensis</name>
    <dbReference type="NCBI Taxonomy" id="2479545"/>
    <lineage>
        <taxon>Bacteria</taxon>
        <taxon>Pseudomonadati</taxon>
        <taxon>Pseudomonadota</taxon>
        <taxon>Alphaproteobacteria</taxon>
        <taxon>Rhodobacterales</taxon>
        <taxon>Paracoccaceae</taxon>
        <taxon>Pararhodobacter</taxon>
    </lineage>
</organism>
<evidence type="ECO:0000256" key="3">
    <source>
        <dbReference type="ARBA" id="ARBA00022723"/>
    </source>
</evidence>
<dbReference type="InterPro" id="IPR002036">
    <property type="entry name" value="YbeY"/>
</dbReference>
<dbReference type="SUPFAM" id="SSF55486">
    <property type="entry name" value="Metalloproteases ('zincins'), catalytic domain"/>
    <property type="match status" value="1"/>
</dbReference>
<evidence type="ECO:0000256" key="8">
    <source>
        <dbReference type="SAM" id="MobiDB-lite"/>
    </source>
</evidence>
<evidence type="ECO:0000313" key="10">
    <source>
        <dbReference type="Proteomes" id="UP001208938"/>
    </source>
</evidence>
<comment type="caution">
    <text evidence="9">The sequence shown here is derived from an EMBL/GenBank/DDBJ whole genome shotgun (WGS) entry which is preliminary data.</text>
</comment>
<feature type="binding site" evidence="7">
    <location>
        <position position="129"/>
    </location>
    <ligand>
        <name>Zn(2+)</name>
        <dbReference type="ChEBI" id="CHEBI:29105"/>
        <note>catalytic</note>
    </ligand>
</feature>
<feature type="region of interest" description="Disordered" evidence="8">
    <location>
        <begin position="72"/>
        <end position="96"/>
    </location>
</feature>
<evidence type="ECO:0000313" key="9">
    <source>
        <dbReference type="EMBL" id="MCW1932761.1"/>
    </source>
</evidence>
<dbReference type="Pfam" id="PF02130">
    <property type="entry name" value="YbeY"/>
    <property type="match status" value="1"/>
</dbReference>
<evidence type="ECO:0000256" key="2">
    <source>
        <dbReference type="ARBA" id="ARBA00022722"/>
    </source>
</evidence>
<evidence type="ECO:0000256" key="4">
    <source>
        <dbReference type="ARBA" id="ARBA00022759"/>
    </source>
</evidence>
<comment type="function">
    <text evidence="7">Single strand-specific metallo-endoribonuclease involved in late-stage 70S ribosome quality control and in maturation of the 3' terminus of the 16S rRNA.</text>
</comment>
<dbReference type="PANTHER" id="PTHR46986:SF1">
    <property type="entry name" value="ENDORIBONUCLEASE YBEY, CHLOROPLASTIC"/>
    <property type="match status" value="1"/>
</dbReference>
<dbReference type="EC" id="3.1.-.-" evidence="7"/>
<dbReference type="InterPro" id="IPR020549">
    <property type="entry name" value="YbeY_CS"/>
</dbReference>
<comment type="cofactor">
    <cofactor evidence="7">
        <name>Zn(2+)</name>
        <dbReference type="ChEBI" id="CHEBI:29105"/>
    </cofactor>
    <text evidence="7">Binds 1 zinc ion.</text>
</comment>
<dbReference type="Gene3D" id="3.40.390.30">
    <property type="entry name" value="Metalloproteases ('zincins'), catalytic domain"/>
    <property type="match status" value="1"/>
</dbReference>
<dbReference type="EMBL" id="JAPDFL010000001">
    <property type="protein sequence ID" value="MCW1932761.1"/>
    <property type="molecule type" value="Genomic_DNA"/>
</dbReference>
<evidence type="ECO:0000256" key="1">
    <source>
        <dbReference type="ARBA" id="ARBA00010875"/>
    </source>
</evidence>
<evidence type="ECO:0000256" key="6">
    <source>
        <dbReference type="ARBA" id="ARBA00022833"/>
    </source>
</evidence>
<dbReference type="PROSITE" id="PS01306">
    <property type="entry name" value="UPF0054"/>
    <property type="match status" value="1"/>
</dbReference>
<comment type="subcellular location">
    <subcellularLocation>
        <location evidence="7">Cytoplasm</location>
    </subcellularLocation>
</comment>
<reference evidence="9 10" key="1">
    <citation type="submission" date="2022-10" db="EMBL/GenBank/DDBJ databases">
        <title>Pararhodobacter sp. nov., isolated from marine algae.</title>
        <authorList>
            <person name="Choi B.J."/>
            <person name="Kim J.M."/>
            <person name="Lee J.K."/>
            <person name="Choi D.G."/>
            <person name="Jeon C.O."/>
        </authorList>
    </citation>
    <scope>NUCLEOTIDE SEQUENCE [LARGE SCALE GENOMIC DNA]</scope>
    <source>
        <strain evidence="9 10">ZQ420</strain>
    </source>
</reference>
<sequence>MSVSLDINDEEPRWGDLDPLARAAIDATLVHLGHDPACFEVSLLACNDTRIKGLNGQFRAKDKPTNVLSWPAWDLSPESPGGTPDAPETGTPDDPEALGDIALAYETCAREADEQGKRFADHVTHLIIHSTLHLLGFDHETDEDALLMEKTEVLVLAQMGIADPYADDHDAAPLGVTAVD</sequence>
<evidence type="ECO:0000256" key="5">
    <source>
        <dbReference type="ARBA" id="ARBA00022801"/>
    </source>
</evidence>
<feature type="binding site" evidence="7">
    <location>
        <position position="133"/>
    </location>
    <ligand>
        <name>Zn(2+)</name>
        <dbReference type="ChEBI" id="CHEBI:29105"/>
        <note>catalytic</note>
    </ligand>
</feature>
<dbReference type="NCBIfam" id="TIGR00043">
    <property type="entry name" value="rRNA maturation RNase YbeY"/>
    <property type="match status" value="1"/>
</dbReference>
<keyword evidence="3 7" id="KW-0479">Metal-binding</keyword>
<gene>
    <name evidence="7 9" type="primary">ybeY</name>
    <name evidence="9" type="ORF">OKW52_10960</name>
</gene>
<keyword evidence="7" id="KW-0963">Cytoplasm</keyword>
<keyword evidence="10" id="KW-1185">Reference proteome</keyword>
<name>A0ABT3GYZ9_9RHOB</name>